<dbReference type="Pfam" id="PF13393">
    <property type="entry name" value="tRNA-synt_His"/>
    <property type="match status" value="1"/>
</dbReference>
<dbReference type="GO" id="GO:0004821">
    <property type="term" value="F:histidine-tRNA ligase activity"/>
    <property type="evidence" value="ECO:0007669"/>
    <property type="project" value="TreeGrafter"/>
</dbReference>
<keyword evidence="3" id="KW-0808">Transferase</keyword>
<proteinExistence type="predicted"/>
<feature type="binding site" evidence="1">
    <location>
        <begin position="81"/>
        <end position="83"/>
    </location>
    <ligand>
        <name>L-histidine</name>
        <dbReference type="ChEBI" id="CHEBI:57595"/>
    </ligand>
</feature>
<dbReference type="GO" id="GO:0005737">
    <property type="term" value="C:cytoplasm"/>
    <property type="evidence" value="ECO:0007669"/>
    <property type="project" value="InterPro"/>
</dbReference>
<dbReference type="Gene3D" id="3.30.930.10">
    <property type="entry name" value="Bira Bifunctional Protein, Domain 2"/>
    <property type="match status" value="1"/>
</dbReference>
<dbReference type="InterPro" id="IPR004516">
    <property type="entry name" value="HisRS/HisZ"/>
</dbReference>
<dbReference type="PANTHER" id="PTHR43707:SF1">
    <property type="entry name" value="HISTIDINE--TRNA LIGASE, MITOCHONDRIAL-RELATED"/>
    <property type="match status" value="1"/>
</dbReference>
<evidence type="ECO:0000256" key="1">
    <source>
        <dbReference type="PIRSR" id="PIRSR001549-1"/>
    </source>
</evidence>
<dbReference type="AlphaFoldDB" id="A0A239FCY3"/>
<feature type="domain" description="Class II Histidinyl-tRNA synthetase (HisRS)-like catalytic core" evidence="2">
    <location>
        <begin position="11"/>
        <end position="308"/>
    </location>
</feature>
<feature type="binding site" evidence="1">
    <location>
        <position position="129"/>
    </location>
    <ligand>
        <name>L-histidine</name>
        <dbReference type="ChEBI" id="CHEBI:57595"/>
    </ligand>
</feature>
<sequence>MTKAPALLPEGLRDRLPAQAEAASRVTRALVDAMRSHGYGRVAPPLAEFRETLGGDDERASRDLLRFTDPVSQRTIALRPDMTRQVGRIATSLLAQAPRPLRLCYAGQVVKLRASQLRPAREMLQVGAELIGSDSVAAAREIVTVAIDALEAAGIGPVTLDFTLPDVVDLLAGGPLPVAVDRDELRDELDAKDAGALIRIGAEAYLPLLRATGPFDRAIADLRAFDTAGVLTSRLDAIEAIAAPIRDRVALTLDPTERHGFAYQSWFGFSIFVPGQGAHVGLGGSYAIPVGGGQEEPAVGFSLYPDPLIDEGLAQEDERERRIFLPLGHDAAIAASLRADGWRTIAALTGADDAARLGCGYRLGPDGPVALPE</sequence>
<evidence type="ECO:0000313" key="4">
    <source>
        <dbReference type="Proteomes" id="UP000198339"/>
    </source>
</evidence>
<dbReference type="PIRSF" id="PIRSF001549">
    <property type="entry name" value="His-tRNA_synth"/>
    <property type="match status" value="1"/>
</dbReference>
<dbReference type="EMBL" id="FZPA01000002">
    <property type="protein sequence ID" value="SNS54697.1"/>
    <property type="molecule type" value="Genomic_DNA"/>
</dbReference>
<organism evidence="3 4">
    <name type="scientific">Sphingopyxis indica</name>
    <dbReference type="NCBI Taxonomy" id="436663"/>
    <lineage>
        <taxon>Bacteria</taxon>
        <taxon>Pseudomonadati</taxon>
        <taxon>Pseudomonadota</taxon>
        <taxon>Alphaproteobacteria</taxon>
        <taxon>Sphingomonadales</taxon>
        <taxon>Sphingomonadaceae</taxon>
        <taxon>Sphingopyxis</taxon>
    </lineage>
</organism>
<evidence type="ECO:0000313" key="3">
    <source>
        <dbReference type="EMBL" id="SNS54697.1"/>
    </source>
</evidence>
<dbReference type="InterPro" id="IPR041715">
    <property type="entry name" value="HisRS-like_core"/>
</dbReference>
<gene>
    <name evidence="3" type="ORF">SAMN06295955_10221</name>
</gene>
<keyword evidence="4" id="KW-1185">Reference proteome</keyword>
<accession>A0A239FCY3</accession>
<name>A0A239FCY3_9SPHN</name>
<dbReference type="InterPro" id="IPR045864">
    <property type="entry name" value="aa-tRNA-synth_II/BPL/LPL"/>
</dbReference>
<dbReference type="OrthoDB" id="9769617at2"/>
<dbReference type="SUPFAM" id="SSF55681">
    <property type="entry name" value="Class II aaRS and biotin synthetases"/>
    <property type="match status" value="1"/>
</dbReference>
<dbReference type="Proteomes" id="UP000198339">
    <property type="component" value="Unassembled WGS sequence"/>
</dbReference>
<protein>
    <submittedName>
        <fullName evidence="3">ATP phosphoribosyltransferase regulatory subunit</fullName>
    </submittedName>
</protein>
<dbReference type="GO" id="GO:0016757">
    <property type="term" value="F:glycosyltransferase activity"/>
    <property type="evidence" value="ECO:0007669"/>
    <property type="project" value="UniProtKB-KW"/>
</dbReference>
<feature type="binding site" evidence="1">
    <location>
        <position position="125"/>
    </location>
    <ligand>
        <name>L-histidine</name>
        <dbReference type="ChEBI" id="CHEBI:57595"/>
    </ligand>
</feature>
<reference evidence="3 4" key="1">
    <citation type="submission" date="2017-06" db="EMBL/GenBank/DDBJ databases">
        <authorList>
            <person name="Kim H.J."/>
            <person name="Triplett B.A."/>
        </authorList>
    </citation>
    <scope>NUCLEOTIDE SEQUENCE [LARGE SCALE GENOMIC DNA]</scope>
    <source>
        <strain evidence="3 4">DS15</strain>
    </source>
</reference>
<evidence type="ECO:0000259" key="2">
    <source>
        <dbReference type="Pfam" id="PF13393"/>
    </source>
</evidence>
<dbReference type="GO" id="GO:0006427">
    <property type="term" value="P:histidyl-tRNA aminoacylation"/>
    <property type="evidence" value="ECO:0007669"/>
    <property type="project" value="TreeGrafter"/>
</dbReference>
<dbReference type="PANTHER" id="PTHR43707">
    <property type="entry name" value="HISTIDYL-TRNA SYNTHETASE"/>
    <property type="match status" value="1"/>
</dbReference>
<keyword evidence="3" id="KW-0328">Glycosyltransferase</keyword>
<dbReference type="RefSeq" id="WP_089214826.1">
    <property type="nucleotide sequence ID" value="NZ_FZPA01000002.1"/>
</dbReference>